<dbReference type="Proteomes" id="UP001231189">
    <property type="component" value="Unassembled WGS sequence"/>
</dbReference>
<organism evidence="3 4">
    <name type="scientific">Lolium multiflorum</name>
    <name type="common">Italian ryegrass</name>
    <name type="synonym">Lolium perenne subsp. multiflorum</name>
    <dbReference type="NCBI Taxonomy" id="4521"/>
    <lineage>
        <taxon>Eukaryota</taxon>
        <taxon>Viridiplantae</taxon>
        <taxon>Streptophyta</taxon>
        <taxon>Embryophyta</taxon>
        <taxon>Tracheophyta</taxon>
        <taxon>Spermatophyta</taxon>
        <taxon>Magnoliopsida</taxon>
        <taxon>Liliopsida</taxon>
        <taxon>Poales</taxon>
        <taxon>Poaceae</taxon>
        <taxon>BOP clade</taxon>
        <taxon>Pooideae</taxon>
        <taxon>Poodae</taxon>
        <taxon>Poeae</taxon>
        <taxon>Poeae Chloroplast Group 2 (Poeae type)</taxon>
        <taxon>Loliodinae</taxon>
        <taxon>Loliinae</taxon>
        <taxon>Lolium</taxon>
    </lineage>
</organism>
<comment type="caution">
    <text evidence="3">The sequence shown here is derived from an EMBL/GenBank/DDBJ whole genome shotgun (WGS) entry which is preliminary data.</text>
</comment>
<evidence type="ECO:0000256" key="2">
    <source>
        <dbReference type="SAM" id="MobiDB-lite"/>
    </source>
</evidence>
<dbReference type="EMBL" id="JAUUTY010000002">
    <property type="protein sequence ID" value="KAK1683052.1"/>
    <property type="molecule type" value="Genomic_DNA"/>
</dbReference>
<evidence type="ECO:0000313" key="3">
    <source>
        <dbReference type="EMBL" id="KAK1683052.1"/>
    </source>
</evidence>
<accession>A0AAD8TJM5</accession>
<feature type="compositionally biased region" description="Acidic residues" evidence="2">
    <location>
        <begin position="380"/>
        <end position="394"/>
    </location>
</feature>
<reference evidence="3" key="1">
    <citation type="submission" date="2023-07" db="EMBL/GenBank/DDBJ databases">
        <title>A chromosome-level genome assembly of Lolium multiflorum.</title>
        <authorList>
            <person name="Chen Y."/>
            <person name="Copetti D."/>
            <person name="Kolliker R."/>
            <person name="Studer B."/>
        </authorList>
    </citation>
    <scope>NUCLEOTIDE SEQUENCE</scope>
    <source>
        <strain evidence="3">02402/16</strain>
        <tissue evidence="3">Leaf</tissue>
    </source>
</reference>
<protein>
    <submittedName>
        <fullName evidence="3">Uncharacterized protein</fullName>
    </submittedName>
</protein>
<dbReference type="AlphaFoldDB" id="A0AAD8TJM5"/>
<evidence type="ECO:0000313" key="4">
    <source>
        <dbReference type="Proteomes" id="UP001231189"/>
    </source>
</evidence>
<sequence>MRLTPLRHPRPHQCLRQAQPEGLLRPSRQLHRQAKSPQRPKQSLLRWPSQPAPSPPARSPSRMPAAAIIAGKRPATGRINELTHGGANLGHLLDYAKKWNRADLSAVTLGLGKDKMPAIDPAGPRNTELLGSVEALKTQLSTLQDEKEQLIREHRKALDAQEIASRGLKDQLIQAGLRHDKELKEAKTAAEAKLAEFLEDSTNSSAMLRAELEEESKARKAAKERVALLTAEQKEYKRRVKLFPDSHPHAHKKVRERRIEQSMSNPEAPWDAYDYLVALSARIQHMRAVDRHHADLPDVAIKIFKVLAAGSYHALRIACSWYEDLDLDSFHSLRHGAPTDKDPVLTAKRKDRAYHIAEHAPIRTFIPPPPDVEDYLSDYEEEDIGDEEIEDAGEGDAPPEAGGAPPEAPAACLLFAASVGL</sequence>
<feature type="coiled-coil region" evidence="1">
    <location>
        <begin position="205"/>
        <end position="239"/>
    </location>
</feature>
<proteinExistence type="predicted"/>
<name>A0AAD8TJM5_LOLMU</name>
<feature type="region of interest" description="Disordered" evidence="2">
    <location>
        <begin position="380"/>
        <end position="408"/>
    </location>
</feature>
<keyword evidence="4" id="KW-1185">Reference proteome</keyword>
<feature type="region of interest" description="Disordered" evidence="2">
    <location>
        <begin position="1"/>
        <end position="62"/>
    </location>
</feature>
<keyword evidence="1" id="KW-0175">Coiled coil</keyword>
<feature type="compositionally biased region" description="Basic residues" evidence="2">
    <location>
        <begin position="1"/>
        <end position="13"/>
    </location>
</feature>
<gene>
    <name evidence="3" type="ORF">QYE76_043900</name>
</gene>
<feature type="coiled-coil region" evidence="1">
    <location>
        <begin position="126"/>
        <end position="160"/>
    </location>
</feature>
<evidence type="ECO:0000256" key="1">
    <source>
        <dbReference type="SAM" id="Coils"/>
    </source>
</evidence>
<feature type="compositionally biased region" description="Low complexity" evidence="2">
    <location>
        <begin position="395"/>
        <end position="408"/>
    </location>
</feature>